<comment type="caution">
    <text evidence="9">The sequence shown here is derived from an EMBL/GenBank/DDBJ whole genome shotgun (WGS) entry which is preliminary data.</text>
</comment>
<feature type="transmembrane region" description="Helical" evidence="8">
    <location>
        <begin position="207"/>
        <end position="224"/>
    </location>
</feature>
<comment type="subcellular location">
    <subcellularLocation>
        <location evidence="1">Cell membrane</location>
        <topology evidence="1">Multi-pass membrane protein</topology>
    </subcellularLocation>
</comment>
<keyword evidence="3" id="KW-0808">Transferase</keyword>
<protein>
    <recommendedName>
        <fullName evidence="11">DUF2029 domain-containing protein</fullName>
    </recommendedName>
</protein>
<dbReference type="GO" id="GO:0016758">
    <property type="term" value="F:hexosyltransferase activity"/>
    <property type="evidence" value="ECO:0007669"/>
    <property type="project" value="InterPro"/>
</dbReference>
<dbReference type="AlphaFoldDB" id="E1IHZ0"/>
<dbReference type="InterPro" id="IPR018584">
    <property type="entry name" value="GT87"/>
</dbReference>
<evidence type="ECO:0000256" key="6">
    <source>
        <dbReference type="ARBA" id="ARBA00023136"/>
    </source>
</evidence>
<gene>
    <name evidence="9" type="ORF">OSCT_2941</name>
</gene>
<evidence type="ECO:0000256" key="7">
    <source>
        <dbReference type="ARBA" id="ARBA00024033"/>
    </source>
</evidence>
<evidence type="ECO:0000313" key="10">
    <source>
        <dbReference type="Proteomes" id="UP000054010"/>
    </source>
</evidence>
<dbReference type="EMBL" id="ADVR01000121">
    <property type="protein sequence ID" value="EFO79195.1"/>
    <property type="molecule type" value="Genomic_DNA"/>
</dbReference>
<evidence type="ECO:0000256" key="5">
    <source>
        <dbReference type="ARBA" id="ARBA00022989"/>
    </source>
</evidence>
<proteinExistence type="inferred from homology"/>
<keyword evidence="2" id="KW-1003">Cell membrane</keyword>
<feature type="transmembrane region" description="Helical" evidence="8">
    <location>
        <begin position="236"/>
        <end position="259"/>
    </location>
</feature>
<dbReference type="GO" id="GO:0005886">
    <property type="term" value="C:plasma membrane"/>
    <property type="evidence" value="ECO:0007669"/>
    <property type="project" value="UniProtKB-SubCell"/>
</dbReference>
<dbReference type="OrthoDB" id="151994at2"/>
<evidence type="ECO:0008006" key="11">
    <source>
        <dbReference type="Google" id="ProtNLM"/>
    </source>
</evidence>
<dbReference type="HOGENOM" id="CLU_871086_0_0_0"/>
<keyword evidence="4 8" id="KW-0812">Transmembrane</keyword>
<keyword evidence="5 8" id="KW-1133">Transmembrane helix</keyword>
<evidence type="ECO:0000256" key="8">
    <source>
        <dbReference type="SAM" id="Phobius"/>
    </source>
</evidence>
<name>E1IHZ0_9CHLR</name>
<dbReference type="Pfam" id="PF09594">
    <property type="entry name" value="GT87"/>
    <property type="match status" value="1"/>
</dbReference>
<comment type="similarity">
    <text evidence="7">Belongs to the glycosyltransferase 87 family.</text>
</comment>
<dbReference type="STRING" id="765420.OSCT_2941"/>
<reference evidence="9 10" key="1">
    <citation type="journal article" date="2011" name="J. Bacteriol.">
        <title>Draft genome sequence of the anoxygenic filamentous phototrophic bacterium Oscillochloris trichoides subsp. DG-6.</title>
        <authorList>
            <person name="Kuznetsov B.B."/>
            <person name="Ivanovsky R.N."/>
            <person name="Keppen O.I."/>
            <person name="Sukhacheva M.V."/>
            <person name="Bumazhkin B.K."/>
            <person name="Patutina E.O."/>
            <person name="Beletsky A.V."/>
            <person name="Mardanov A.V."/>
            <person name="Baslerov R.V."/>
            <person name="Panteleeva A.N."/>
            <person name="Kolganova T.V."/>
            <person name="Ravin N.V."/>
            <person name="Skryabin K.G."/>
        </authorList>
    </citation>
    <scope>NUCLEOTIDE SEQUENCE [LARGE SCALE GENOMIC DNA]</scope>
    <source>
        <strain evidence="9 10">DG-6</strain>
    </source>
</reference>
<evidence type="ECO:0000313" key="9">
    <source>
        <dbReference type="EMBL" id="EFO79195.1"/>
    </source>
</evidence>
<keyword evidence="6 8" id="KW-0472">Membrane</keyword>
<evidence type="ECO:0000256" key="1">
    <source>
        <dbReference type="ARBA" id="ARBA00004651"/>
    </source>
</evidence>
<evidence type="ECO:0000256" key="3">
    <source>
        <dbReference type="ARBA" id="ARBA00022679"/>
    </source>
</evidence>
<feature type="transmembrane region" description="Helical" evidence="8">
    <location>
        <begin position="130"/>
        <end position="153"/>
    </location>
</feature>
<sequence length="319" mass="36163">MDVIFADWRTLLIAIQFWLAGGNPYGSFPDPVNPGSMVAPSWHAYPPPALLLITPFALLPWLLSSVLMLLASFIPFERWSRHYYQRTTLPWILLWFPLFHGIILGQTTLLALVALLWAERDLHERRDLRAGVLLALLLLKPQVGILPLVWLLGTALWQRRWSVPAAFMLTSLILWGGTALVAGPQIYSQWFVALRGYTQILPTRPLIFPPFGPILAVLVLLFWYRSARTDMFGLALLLNTLIYPISVAYMATPLAALVIRWNPRWPVYPLITSWLVAMLLPRLLPGGDLRTIQNQVIAATVLLAAFLPQMPWRKPPVLE</sequence>
<evidence type="ECO:0000256" key="4">
    <source>
        <dbReference type="ARBA" id="ARBA00022692"/>
    </source>
</evidence>
<feature type="transmembrane region" description="Helical" evidence="8">
    <location>
        <begin position="165"/>
        <end position="187"/>
    </location>
</feature>
<keyword evidence="10" id="KW-1185">Reference proteome</keyword>
<dbReference type="Proteomes" id="UP000054010">
    <property type="component" value="Unassembled WGS sequence"/>
</dbReference>
<evidence type="ECO:0000256" key="2">
    <source>
        <dbReference type="ARBA" id="ARBA00022475"/>
    </source>
</evidence>
<accession>E1IHZ0</accession>
<feature type="transmembrane region" description="Helical" evidence="8">
    <location>
        <begin position="265"/>
        <end position="284"/>
    </location>
</feature>
<organism evidence="9 10">
    <name type="scientific">Oscillochloris trichoides DG-6</name>
    <dbReference type="NCBI Taxonomy" id="765420"/>
    <lineage>
        <taxon>Bacteria</taxon>
        <taxon>Bacillati</taxon>
        <taxon>Chloroflexota</taxon>
        <taxon>Chloroflexia</taxon>
        <taxon>Chloroflexales</taxon>
        <taxon>Chloroflexineae</taxon>
        <taxon>Oscillochloridaceae</taxon>
        <taxon>Oscillochloris</taxon>
    </lineage>
</organism>
<feature type="transmembrane region" description="Helical" evidence="8">
    <location>
        <begin position="88"/>
        <end position="118"/>
    </location>
</feature>
<feature type="transmembrane region" description="Helical" evidence="8">
    <location>
        <begin position="53"/>
        <end position="76"/>
    </location>
</feature>
<dbReference type="eggNOG" id="ENOG5033B3J">
    <property type="taxonomic scope" value="Bacteria"/>
</dbReference>